<name>A0A5C4JJ78_9ACTN</name>
<gene>
    <name evidence="2" type="ORF">ETD83_02450</name>
</gene>
<comment type="caution">
    <text evidence="2">The sequence shown here is derived from an EMBL/GenBank/DDBJ whole genome shotgun (WGS) entry which is preliminary data.</text>
</comment>
<keyword evidence="3" id="KW-1185">Reference proteome</keyword>
<sequence>MRHRARPLVSGLTVATATSSAGVAVNVATEHNANGVAWAVVAACTLVLGAVTAAADHLLSPAAEGPQPPPDRMADAELIIECEVRPDGSSVRRVVAFTESAAREALRSAPLPAGTRFEMAPQRTLAVALITRRRSNGIARRLEAVGGDYPGLHVRLCIDDDVQRRLDGLRSAHVIVLDDHCSAANGRGPSRTLVGGLDLGALRHPDGRGLHAFLIVLTCRDGGDHEHTAALRRSLDHPATLLSCAGAAPLEHRPVLLPALLGRIAELAGTAVRDDDVCKAVDEALAHARRERPQMDWDRWSASVIRPEPETM</sequence>
<evidence type="ECO:0000256" key="1">
    <source>
        <dbReference type="SAM" id="SignalP"/>
    </source>
</evidence>
<proteinExistence type="predicted"/>
<protein>
    <submittedName>
        <fullName evidence="2">Uncharacterized protein</fullName>
    </submittedName>
</protein>
<reference evidence="2 3" key="1">
    <citation type="submission" date="2019-05" db="EMBL/GenBank/DDBJ databases">
        <title>Draft genome sequence of Actinomadura sp. 14C53.</title>
        <authorList>
            <person name="Saricaoglu S."/>
            <person name="Isik K."/>
        </authorList>
    </citation>
    <scope>NUCLEOTIDE SEQUENCE [LARGE SCALE GENOMIC DNA]</scope>
    <source>
        <strain evidence="2 3">14C53</strain>
    </source>
</reference>
<evidence type="ECO:0000313" key="3">
    <source>
        <dbReference type="Proteomes" id="UP000309174"/>
    </source>
</evidence>
<dbReference type="Proteomes" id="UP000309174">
    <property type="component" value="Unassembled WGS sequence"/>
</dbReference>
<dbReference type="OrthoDB" id="3463970at2"/>
<organism evidence="2 3">
    <name type="scientific">Actinomadura soli</name>
    <dbReference type="NCBI Taxonomy" id="2508997"/>
    <lineage>
        <taxon>Bacteria</taxon>
        <taxon>Bacillati</taxon>
        <taxon>Actinomycetota</taxon>
        <taxon>Actinomycetes</taxon>
        <taxon>Streptosporangiales</taxon>
        <taxon>Thermomonosporaceae</taxon>
        <taxon>Actinomadura</taxon>
    </lineage>
</organism>
<accession>A0A5C4JJ78</accession>
<dbReference type="AlphaFoldDB" id="A0A5C4JJ78"/>
<evidence type="ECO:0000313" key="2">
    <source>
        <dbReference type="EMBL" id="TMR07018.1"/>
    </source>
</evidence>
<feature type="chain" id="PRO_5039144732" evidence="1">
    <location>
        <begin position="22"/>
        <end position="312"/>
    </location>
</feature>
<feature type="signal peptide" evidence="1">
    <location>
        <begin position="1"/>
        <end position="21"/>
    </location>
</feature>
<keyword evidence="1" id="KW-0732">Signal</keyword>
<dbReference type="EMBL" id="VCKW01000006">
    <property type="protein sequence ID" value="TMR07018.1"/>
    <property type="molecule type" value="Genomic_DNA"/>
</dbReference>
<dbReference type="RefSeq" id="WP_138643389.1">
    <property type="nucleotide sequence ID" value="NZ_VCKW01000006.1"/>
</dbReference>